<evidence type="ECO:0000256" key="1">
    <source>
        <dbReference type="ARBA" id="ARBA00004123"/>
    </source>
</evidence>
<feature type="compositionally biased region" description="Basic and acidic residues" evidence="3">
    <location>
        <begin position="243"/>
        <end position="256"/>
    </location>
</feature>
<organism evidence="5 6">
    <name type="scientific">Coccomyxa subellipsoidea (strain C-169)</name>
    <name type="common">Green microalga</name>
    <dbReference type="NCBI Taxonomy" id="574566"/>
    <lineage>
        <taxon>Eukaryota</taxon>
        <taxon>Viridiplantae</taxon>
        <taxon>Chlorophyta</taxon>
        <taxon>core chlorophytes</taxon>
        <taxon>Trebouxiophyceae</taxon>
        <taxon>Trebouxiophyceae incertae sedis</taxon>
        <taxon>Coccomyxaceae</taxon>
        <taxon>Coccomyxa</taxon>
        <taxon>Coccomyxa subellipsoidea</taxon>
    </lineage>
</organism>
<protein>
    <recommendedName>
        <fullName evidence="4">U-box domain-containing protein</fullName>
    </recommendedName>
</protein>
<evidence type="ECO:0000256" key="3">
    <source>
        <dbReference type="SAM" id="MobiDB-lite"/>
    </source>
</evidence>
<comment type="subcellular location">
    <subcellularLocation>
        <location evidence="1">Nucleus</location>
    </subcellularLocation>
</comment>
<dbReference type="eggNOG" id="KOG1246">
    <property type="taxonomic scope" value="Eukaryota"/>
</dbReference>
<comment type="caution">
    <text evidence="5">The sequence shown here is derived from an EMBL/GenBank/DDBJ whole genome shotgun (WGS) entry which is preliminary data.</text>
</comment>
<evidence type="ECO:0000259" key="4">
    <source>
        <dbReference type="SMART" id="SM00504"/>
    </source>
</evidence>
<feature type="region of interest" description="Disordered" evidence="3">
    <location>
        <begin position="122"/>
        <end position="472"/>
    </location>
</feature>
<sequence>MVTVFQNIILDDVREILSICPDLTDEEAECALKLHNYREEDAAAALTSGIAFRRKVQAMCGSTRPLPSTAGPSNRLPAPQCQSRGTFTVGPVGARPAGDFLKHIGDGVFVGTFRGKGWELYKTRPLPRPKSPPPAPPSAALLQAQHKKRGRPPKAREPSPPRPRLPKRRALGAANTEPPLSPPKAARRRRSGRLRSPDTLPGVDVPVSGDEMQWAAQKGSSEPGSEAPVISDGEGQPSGDLGPEAKDSADEHRPGGEGDVQPLPDRASAGVLEDLADSHQNENHKIVHEAEERANITGAEDEEPGAPLAASPRDAPASQQVAAVPRRQRDSRRFRKGTPALPWTDLSTSADPEGEPVHAEAGASNARQSTADQQADVAQASAAVSSGALSDKEPALEQQTPAAKERLEPDGVADGDEHPALQDHQVVDVSSEDTFKAKRSTRERASAGKNCDDTEKQEAEDARPKRQRRASAKATEALLNITLAADMQEWGYGDPRAASSKPAQGQKRTSAALGSQPHSPRRSPRAHAAIRSPGVAAAAAAPAPLVNKPRLGRVKRCSSKQVELQCIGELRLEHGWHNNGYIFPDGFCTRTVFRSSVELDQLCMHTCSILGREGPNWPAPTFRIVAADRPDEVLDAKSPTGAWNAVLSRINSEIEARRSAGADLPPPPKTAIAGPEYFGLTHPELLEQIEALDPEGLCTGYWAGKEDRLAYGQVHGIAPDRKGTQGSSAAALPRLFPAPSGGAARRRRRGGRGTDADRDDADEARDNEEVYAGNRWSGLDRAERARRRAGDGGSTAVADADNPLPHVIDPITLEPVVTPAMSPAGHVMGLATWIAVLAEQGKCPFTQQPLRRDQITVLTKSNLDRFQDRLKLP</sequence>
<dbReference type="SMART" id="SM00542">
    <property type="entry name" value="FYRC"/>
    <property type="match status" value="1"/>
</dbReference>
<keyword evidence="6" id="KW-1185">Reference proteome</keyword>
<feature type="compositionally biased region" description="Pro residues" evidence="3">
    <location>
        <begin position="126"/>
        <end position="137"/>
    </location>
</feature>
<feature type="compositionally biased region" description="Acidic residues" evidence="3">
    <location>
        <begin position="757"/>
        <end position="766"/>
    </location>
</feature>
<feature type="compositionally biased region" description="Basic and acidic residues" evidence="3">
    <location>
        <begin position="403"/>
        <end position="421"/>
    </location>
</feature>
<feature type="compositionally biased region" description="Low complexity" evidence="3">
    <location>
        <begin position="368"/>
        <end position="386"/>
    </location>
</feature>
<dbReference type="SMART" id="SM00504">
    <property type="entry name" value="Ubox"/>
    <property type="match status" value="1"/>
</dbReference>
<dbReference type="EMBL" id="AGSI01000007">
    <property type="protein sequence ID" value="EIE23328.1"/>
    <property type="molecule type" value="Genomic_DNA"/>
</dbReference>
<proteinExistence type="predicted"/>
<dbReference type="PROSITE" id="PS51542">
    <property type="entry name" value="FYRN"/>
    <property type="match status" value="1"/>
</dbReference>
<dbReference type="InterPro" id="IPR013083">
    <property type="entry name" value="Znf_RING/FYVE/PHD"/>
</dbReference>
<name>I0YY59_COCSC</name>
<feature type="compositionally biased region" description="Basic and acidic residues" evidence="3">
    <location>
        <begin position="276"/>
        <end position="294"/>
    </location>
</feature>
<feature type="region of interest" description="Disordered" evidence="3">
    <location>
        <begin position="720"/>
        <end position="768"/>
    </location>
</feature>
<dbReference type="Gene3D" id="3.30.40.10">
    <property type="entry name" value="Zinc/RING finger domain, C3HC4 (zinc finger)"/>
    <property type="match status" value="1"/>
</dbReference>
<dbReference type="RefSeq" id="XP_005647872.1">
    <property type="nucleotide sequence ID" value="XM_005647815.1"/>
</dbReference>
<dbReference type="GO" id="GO:0140993">
    <property type="term" value="F:histone modifying activity"/>
    <property type="evidence" value="ECO:0007669"/>
    <property type="project" value="UniProtKB-ARBA"/>
</dbReference>
<dbReference type="OrthoDB" id="1678912at2759"/>
<dbReference type="STRING" id="574566.I0YY59"/>
<dbReference type="Gene3D" id="3.30.160.360">
    <property type="match status" value="1"/>
</dbReference>
<dbReference type="SUPFAM" id="SSF57850">
    <property type="entry name" value="RING/U-box"/>
    <property type="match status" value="1"/>
</dbReference>
<feature type="compositionally biased region" description="Polar residues" evidence="3">
    <location>
        <begin position="501"/>
        <end position="518"/>
    </location>
</feature>
<feature type="domain" description="U-box" evidence="4">
    <location>
        <begin position="806"/>
        <end position="866"/>
    </location>
</feature>
<accession>I0YY59</accession>
<dbReference type="GO" id="GO:0016567">
    <property type="term" value="P:protein ubiquitination"/>
    <property type="evidence" value="ECO:0007669"/>
    <property type="project" value="UniProtKB-UniPathway"/>
</dbReference>
<dbReference type="AlphaFoldDB" id="I0YY59"/>
<dbReference type="InterPro" id="IPR003613">
    <property type="entry name" value="Ubox_domain"/>
</dbReference>
<evidence type="ECO:0000313" key="6">
    <source>
        <dbReference type="Proteomes" id="UP000007264"/>
    </source>
</evidence>
<dbReference type="InterPro" id="IPR003888">
    <property type="entry name" value="FYrich_N"/>
</dbReference>
<dbReference type="GO" id="GO:0005634">
    <property type="term" value="C:nucleus"/>
    <property type="evidence" value="ECO:0007669"/>
    <property type="project" value="UniProtKB-SubCell"/>
</dbReference>
<dbReference type="Proteomes" id="UP000007264">
    <property type="component" value="Unassembled WGS sequence"/>
</dbReference>
<keyword evidence="2" id="KW-0539">Nucleus</keyword>
<dbReference type="GO" id="GO:0004842">
    <property type="term" value="F:ubiquitin-protein transferase activity"/>
    <property type="evidence" value="ECO:0007669"/>
    <property type="project" value="InterPro"/>
</dbReference>
<dbReference type="Pfam" id="PF05965">
    <property type="entry name" value="FYRC"/>
    <property type="match status" value="1"/>
</dbReference>
<dbReference type="Pfam" id="PF05964">
    <property type="entry name" value="FYRN"/>
    <property type="match status" value="1"/>
</dbReference>
<dbReference type="KEGG" id="csl:COCSUDRAFT_41599"/>
<dbReference type="GeneID" id="17041327"/>
<evidence type="ECO:0000313" key="5">
    <source>
        <dbReference type="EMBL" id="EIE23328.1"/>
    </source>
</evidence>
<dbReference type="InterPro" id="IPR003889">
    <property type="entry name" value="FYrich_C"/>
</dbReference>
<feature type="compositionally biased region" description="Basic and acidic residues" evidence="3">
    <location>
        <begin position="433"/>
        <end position="464"/>
    </location>
</feature>
<dbReference type="UniPathway" id="UPA00143"/>
<evidence type="ECO:0000256" key="2">
    <source>
        <dbReference type="ARBA" id="ARBA00023242"/>
    </source>
</evidence>
<feature type="region of interest" description="Disordered" evidence="3">
    <location>
        <begin position="492"/>
        <end position="541"/>
    </location>
</feature>
<dbReference type="PROSITE" id="PS51543">
    <property type="entry name" value="FYRC"/>
    <property type="match status" value="1"/>
</dbReference>
<reference evidence="5 6" key="1">
    <citation type="journal article" date="2012" name="Genome Biol.">
        <title>The genome of the polar eukaryotic microalga coccomyxa subellipsoidea reveals traits of cold adaptation.</title>
        <authorList>
            <person name="Blanc G."/>
            <person name="Agarkova I."/>
            <person name="Grimwood J."/>
            <person name="Kuo A."/>
            <person name="Brueggeman A."/>
            <person name="Dunigan D."/>
            <person name="Gurnon J."/>
            <person name="Ladunga I."/>
            <person name="Lindquist E."/>
            <person name="Lucas S."/>
            <person name="Pangilinan J."/>
            <person name="Proschold T."/>
            <person name="Salamov A."/>
            <person name="Schmutz J."/>
            <person name="Weeks D."/>
            <person name="Yamada T."/>
            <person name="Claverie J.M."/>
            <person name="Grigoriev I."/>
            <person name="Van Etten J."/>
            <person name="Lomsadze A."/>
            <person name="Borodovsky M."/>
        </authorList>
    </citation>
    <scope>NUCLEOTIDE SEQUENCE [LARGE SCALE GENOMIC DNA]</scope>
    <source>
        <strain evidence="5 6">C-169</strain>
    </source>
</reference>
<gene>
    <name evidence="5" type="ORF">COCSUDRAFT_41599</name>
</gene>